<dbReference type="PANTHER" id="PTHR46401:SF2">
    <property type="entry name" value="GLYCOSYLTRANSFERASE WBBK-RELATED"/>
    <property type="match status" value="1"/>
</dbReference>
<sequence>MKKVFLESHNLKNPYFGFGQFNIQLLKAFKNLPKEVQLTIHSPNILQDRKQFGNSFNYKKYFSFRRYENLRIRKKYDLWHSLNQNTKIEPYHDIPYLLTVHNTVFPEQKTHPNHIRFQEKLLKSKGITYISEFAKSSTHQYFEIPDVPEYVVYNGNPIQELMIPTNFKPNIIPHEPYLFFIGEFAPRKNLKCLLDLIEILPDHNLVLAGKNNTSYGEEMREVIQQKKLENRVHLVGKISDTEKQFYYKNCEAFVFPSLREGFGLPIVEAMFFQKPIFSSNKTSLPEIGQDLVFYWENFQAEAMKDAFENGMKIFNTKKEFYLKALKDRAQYFSWKNAAEDYLKIYNELIYN</sequence>
<evidence type="ECO:0000256" key="1">
    <source>
        <dbReference type="ARBA" id="ARBA00022679"/>
    </source>
</evidence>
<dbReference type="CDD" id="cd03809">
    <property type="entry name" value="GT4_MtfB-like"/>
    <property type="match status" value="1"/>
</dbReference>
<dbReference type="PANTHER" id="PTHR46401">
    <property type="entry name" value="GLYCOSYLTRANSFERASE WBBK-RELATED"/>
    <property type="match status" value="1"/>
</dbReference>
<name>A0ABQ3BYK0_9FLAO</name>
<dbReference type="RefSeq" id="WP_027884578.1">
    <property type="nucleotide sequence ID" value="NZ_BMWY01000005.1"/>
</dbReference>
<gene>
    <name evidence="3" type="ORF">GCM10008088_20350</name>
</gene>
<evidence type="ECO:0000259" key="2">
    <source>
        <dbReference type="Pfam" id="PF00534"/>
    </source>
</evidence>
<dbReference type="InterPro" id="IPR001296">
    <property type="entry name" value="Glyco_trans_1"/>
</dbReference>
<accession>A0ABQ3BYK0</accession>
<dbReference type="SUPFAM" id="SSF53756">
    <property type="entry name" value="UDP-Glycosyltransferase/glycogen phosphorylase"/>
    <property type="match status" value="1"/>
</dbReference>
<protein>
    <submittedName>
        <fullName evidence="3">Glycosyl transferase</fullName>
    </submittedName>
</protein>
<evidence type="ECO:0000313" key="3">
    <source>
        <dbReference type="EMBL" id="GGZ58697.1"/>
    </source>
</evidence>
<dbReference type="Proteomes" id="UP000615593">
    <property type="component" value="Unassembled WGS sequence"/>
</dbReference>
<evidence type="ECO:0000313" key="4">
    <source>
        <dbReference type="Proteomes" id="UP000615593"/>
    </source>
</evidence>
<dbReference type="GeneID" id="94369698"/>
<dbReference type="Gene3D" id="3.40.50.2000">
    <property type="entry name" value="Glycogen Phosphorylase B"/>
    <property type="match status" value="2"/>
</dbReference>
<reference evidence="4" key="1">
    <citation type="journal article" date="2019" name="Int. J. Syst. Evol. Microbiol.">
        <title>The Global Catalogue of Microorganisms (GCM) 10K type strain sequencing project: providing services to taxonomists for standard genome sequencing and annotation.</title>
        <authorList>
            <consortium name="The Broad Institute Genomics Platform"/>
            <consortium name="The Broad Institute Genome Sequencing Center for Infectious Disease"/>
            <person name="Wu L."/>
            <person name="Ma J."/>
        </authorList>
    </citation>
    <scope>NUCLEOTIDE SEQUENCE [LARGE SCALE GENOMIC DNA]</scope>
    <source>
        <strain evidence="4">KCTC 12708</strain>
    </source>
</reference>
<feature type="domain" description="Glycosyl transferase family 1" evidence="2">
    <location>
        <begin position="168"/>
        <end position="309"/>
    </location>
</feature>
<dbReference type="GO" id="GO:0016740">
    <property type="term" value="F:transferase activity"/>
    <property type="evidence" value="ECO:0007669"/>
    <property type="project" value="UniProtKB-KW"/>
</dbReference>
<keyword evidence="1 3" id="KW-0808">Transferase</keyword>
<comment type="caution">
    <text evidence="3">The sequence shown here is derived from an EMBL/GenBank/DDBJ whole genome shotgun (WGS) entry which is preliminary data.</text>
</comment>
<dbReference type="EMBL" id="BMWY01000005">
    <property type="protein sequence ID" value="GGZ58697.1"/>
    <property type="molecule type" value="Genomic_DNA"/>
</dbReference>
<dbReference type="Pfam" id="PF00534">
    <property type="entry name" value="Glycos_transf_1"/>
    <property type="match status" value="1"/>
</dbReference>
<keyword evidence="4" id="KW-1185">Reference proteome</keyword>
<organism evidence="3 4">
    <name type="scientific">Mesonia mobilis</name>
    <dbReference type="NCBI Taxonomy" id="369791"/>
    <lineage>
        <taxon>Bacteria</taxon>
        <taxon>Pseudomonadati</taxon>
        <taxon>Bacteroidota</taxon>
        <taxon>Flavobacteriia</taxon>
        <taxon>Flavobacteriales</taxon>
        <taxon>Flavobacteriaceae</taxon>
        <taxon>Mesonia</taxon>
    </lineage>
</organism>
<proteinExistence type="predicted"/>